<dbReference type="OrthoDB" id="5870456at2759"/>
<evidence type="ECO:0000313" key="1">
    <source>
        <dbReference type="EMBL" id="EGT45675.1"/>
    </source>
</evidence>
<keyword evidence="2" id="KW-1185">Reference proteome</keyword>
<dbReference type="AlphaFoldDB" id="G0MCK8"/>
<dbReference type="InParanoid" id="G0MCK8"/>
<name>G0MCK8_CAEBE</name>
<reference evidence="2" key="1">
    <citation type="submission" date="2011-07" db="EMBL/GenBank/DDBJ databases">
        <authorList>
            <consortium name="Caenorhabditis brenneri Sequencing and Analysis Consortium"/>
            <person name="Wilson R.K."/>
        </authorList>
    </citation>
    <scope>NUCLEOTIDE SEQUENCE [LARGE SCALE GENOMIC DNA]</scope>
    <source>
        <strain evidence="2">PB2801</strain>
    </source>
</reference>
<protein>
    <submittedName>
        <fullName evidence="1">Uncharacterized protein</fullName>
    </submittedName>
</protein>
<accession>G0MCK8</accession>
<sequence>MINENIDVSRKLANDVMGRKRLLFSITTSKKIRTNPPKDSSKRDIIEVVKSDNIYLASLKNAIVYSKFNLMQFG</sequence>
<evidence type="ECO:0000313" key="2">
    <source>
        <dbReference type="Proteomes" id="UP000008068"/>
    </source>
</evidence>
<organism evidence="2">
    <name type="scientific">Caenorhabditis brenneri</name>
    <name type="common">Nematode worm</name>
    <dbReference type="NCBI Taxonomy" id="135651"/>
    <lineage>
        <taxon>Eukaryota</taxon>
        <taxon>Metazoa</taxon>
        <taxon>Ecdysozoa</taxon>
        <taxon>Nematoda</taxon>
        <taxon>Chromadorea</taxon>
        <taxon>Rhabditida</taxon>
        <taxon>Rhabditina</taxon>
        <taxon>Rhabditomorpha</taxon>
        <taxon>Rhabditoidea</taxon>
        <taxon>Rhabditidae</taxon>
        <taxon>Peloderinae</taxon>
        <taxon>Caenorhabditis</taxon>
    </lineage>
</organism>
<dbReference type="Proteomes" id="UP000008068">
    <property type="component" value="Unassembled WGS sequence"/>
</dbReference>
<proteinExistence type="predicted"/>
<dbReference type="EMBL" id="GL379789">
    <property type="protein sequence ID" value="EGT45675.1"/>
    <property type="molecule type" value="Genomic_DNA"/>
</dbReference>
<dbReference type="HOGENOM" id="CLU_2690009_0_0_1"/>
<gene>
    <name evidence="1" type="ORF">CAEBREN_01027</name>
</gene>